<dbReference type="Proteomes" id="UP000008888">
    <property type="component" value="Chromosome"/>
</dbReference>
<dbReference type="PANTHER" id="PTHR36121">
    <property type="entry name" value="PROTEIN SXY"/>
    <property type="match status" value="1"/>
</dbReference>
<dbReference type="PANTHER" id="PTHR36121:SF1">
    <property type="entry name" value="PROTEIN SXY"/>
    <property type="match status" value="1"/>
</dbReference>
<keyword evidence="3" id="KW-1185">Reference proteome</keyword>
<accession>F9ZWK4</accession>
<dbReference type="InterPro" id="IPR007076">
    <property type="entry name" value="TfoX_N"/>
</dbReference>
<organism evidence="2 3">
    <name type="scientific">Methylomonas methanica (strain DSM 25384 / MC09)</name>
    <dbReference type="NCBI Taxonomy" id="857087"/>
    <lineage>
        <taxon>Bacteria</taxon>
        <taxon>Pseudomonadati</taxon>
        <taxon>Pseudomonadota</taxon>
        <taxon>Gammaproteobacteria</taxon>
        <taxon>Methylococcales</taxon>
        <taxon>Methylococcaceae</taxon>
        <taxon>Methylomonas</taxon>
    </lineage>
</organism>
<dbReference type="eggNOG" id="COG3070">
    <property type="taxonomic scope" value="Bacteria"/>
</dbReference>
<dbReference type="SUPFAM" id="SSF159894">
    <property type="entry name" value="YgaC/TfoX-N like"/>
    <property type="match status" value="1"/>
</dbReference>
<dbReference type="Gene3D" id="3.30.1460.30">
    <property type="entry name" value="YgaC/TfoX-N like chaperone"/>
    <property type="match status" value="1"/>
</dbReference>
<dbReference type="AlphaFoldDB" id="F9ZWK4"/>
<evidence type="ECO:0000313" key="3">
    <source>
        <dbReference type="Proteomes" id="UP000008888"/>
    </source>
</evidence>
<name>F9ZWK4_METMM</name>
<reference evidence="2 3" key="1">
    <citation type="journal article" date="2011" name="J. Bacteriol.">
        <title>Complete Genome Sequence of the Aerobic Marine Methanotroph Methylomonas methanica MC09.</title>
        <authorList>
            <person name="Boden R."/>
            <person name="Cunliffe M."/>
            <person name="Scanlan J."/>
            <person name="Moussard H."/>
            <person name="Kits K.D."/>
            <person name="Klotz M.G."/>
            <person name="Jetten M.S."/>
            <person name="Vuilleumier S."/>
            <person name="Han J."/>
            <person name="Peters L."/>
            <person name="Mikhailova N."/>
            <person name="Teshima H."/>
            <person name="Tapia R."/>
            <person name="Kyrpides N."/>
            <person name="Ivanova N."/>
            <person name="Pagani I."/>
            <person name="Cheng J.F."/>
            <person name="Goodwin L."/>
            <person name="Han C."/>
            <person name="Hauser L."/>
            <person name="Land M.L."/>
            <person name="Lapidus A."/>
            <person name="Lucas S."/>
            <person name="Pitluck S."/>
            <person name="Woyke T."/>
            <person name="Stein L."/>
            <person name="Murrell J.C."/>
        </authorList>
    </citation>
    <scope>NUCLEOTIDE SEQUENCE [LARGE SCALE GENOMIC DNA]</scope>
    <source>
        <strain evidence="2 3">MC09</strain>
    </source>
</reference>
<reference key="2">
    <citation type="submission" date="2011-05" db="EMBL/GenBank/DDBJ databases">
        <title>Complete genome sequence of the aerobic marine methanotroph Methylomonas methanica MC09.</title>
        <authorList>
            <person name="Boden R."/>
            <person name="Cunliffe M."/>
            <person name="Scanlan J."/>
            <person name="Moussard H."/>
            <person name="Kits K.D."/>
            <person name="Klotz M."/>
            <person name="Jetten M."/>
            <person name="Vuilleumier S."/>
            <person name="Han J."/>
            <person name="Peters L."/>
            <person name="Mikhailova N."/>
            <person name="Teshima H."/>
            <person name="Tapia R."/>
            <person name="Kyrpides N."/>
            <person name="Ivanova N."/>
            <person name="Pagani I."/>
            <person name="Cheng J.-F."/>
            <person name="Goodwin L."/>
            <person name="Han C."/>
            <person name="Hauser L."/>
            <person name="Land M."/>
            <person name="Lapidus A."/>
            <person name="Lucas S."/>
            <person name="Pitluck S."/>
            <person name="Woyke T."/>
            <person name="Stein L.Y."/>
            <person name="Murrell C."/>
        </authorList>
    </citation>
    <scope>NUCLEOTIDE SEQUENCE</scope>
    <source>
        <strain>MC09</strain>
    </source>
</reference>
<protein>
    <submittedName>
        <fullName evidence="2">TfoX domain-containing protein</fullName>
    </submittedName>
</protein>
<proteinExistence type="predicted"/>
<dbReference type="InterPro" id="IPR047525">
    <property type="entry name" value="TfoX-like"/>
</dbReference>
<reference evidence="3" key="3">
    <citation type="submission" date="2011-05" db="EMBL/GenBank/DDBJ databases">
        <title>Complete sequence of Methylomonas methanica MC09.</title>
        <authorList>
            <consortium name="US DOE Joint Genome Institute"/>
            <person name="Lucas S."/>
            <person name="Han J."/>
            <person name="Lapidus A."/>
            <person name="Cheng J.-F."/>
            <person name="Goodwin L."/>
            <person name="Pitluck S."/>
            <person name="Peters L."/>
            <person name="Mikhailova N."/>
            <person name="Teshima H."/>
            <person name="Han C."/>
            <person name="Tapia R."/>
            <person name="Land M."/>
            <person name="Hauser L."/>
            <person name="Kyrpides N."/>
            <person name="Ivanova N."/>
            <person name="Pagani I."/>
            <person name="Stein L."/>
            <person name="Woyke T."/>
        </authorList>
    </citation>
    <scope>NUCLEOTIDE SEQUENCE [LARGE SCALE GENOMIC DNA]</scope>
    <source>
        <strain evidence="3">MC09</strain>
    </source>
</reference>
<dbReference type="HOGENOM" id="CLU_125849_1_1_6"/>
<dbReference type="Pfam" id="PF04993">
    <property type="entry name" value="TfoX_N"/>
    <property type="match status" value="1"/>
</dbReference>
<gene>
    <name evidence="2" type="ordered locus">Metme_2453</name>
</gene>
<evidence type="ECO:0000259" key="1">
    <source>
        <dbReference type="Pfam" id="PF04993"/>
    </source>
</evidence>
<dbReference type="OrthoDB" id="8687154at2"/>
<dbReference type="STRING" id="857087.Metme_2453"/>
<evidence type="ECO:0000313" key="2">
    <source>
        <dbReference type="EMBL" id="AEG00851.1"/>
    </source>
</evidence>
<dbReference type="EMBL" id="CP002738">
    <property type="protein sequence ID" value="AEG00851.1"/>
    <property type="molecule type" value="Genomic_DNA"/>
</dbReference>
<sequence>MNEFSAYLPELFELFGPVDVRGMFGGYGVFRDGLMFALAVDDSLYLKADAENAGYFEQMNLARFEYIRSGKVARLGYYQAPPEIMEDRELAAVWARRSYDAALRAQRKKPNSKTVTANQ</sequence>
<dbReference type="RefSeq" id="WP_013819091.1">
    <property type="nucleotide sequence ID" value="NC_015572.1"/>
</dbReference>
<dbReference type="KEGG" id="mmt:Metme_2453"/>
<feature type="domain" description="TfoX N-terminal" evidence="1">
    <location>
        <begin position="10"/>
        <end position="102"/>
    </location>
</feature>